<dbReference type="EMBL" id="LN899823">
    <property type="protein sequence ID" value="CUV23548.1"/>
    <property type="molecule type" value="Genomic_DNA"/>
</dbReference>
<protein>
    <submittedName>
        <fullName evidence="6">Uncharacterized protein</fullName>
    </submittedName>
</protein>
<organism evidence="6">
    <name type="scientific">Ralstonia solanacearum</name>
    <name type="common">Pseudomonas solanacearum</name>
    <dbReference type="NCBI Taxonomy" id="305"/>
    <lineage>
        <taxon>Bacteria</taxon>
        <taxon>Pseudomonadati</taxon>
        <taxon>Pseudomonadota</taxon>
        <taxon>Betaproteobacteria</taxon>
        <taxon>Burkholderiales</taxon>
        <taxon>Burkholderiaceae</taxon>
        <taxon>Ralstonia</taxon>
        <taxon>Ralstonia solanacearum species complex</taxon>
    </lineage>
</organism>
<sequence length="104" mass="11398">MKLLVSSPSLGLAAHWQNVLAAAGIRTELRNIYLSSVAGDIPPQDCAAQVWLVHPEQEPQAQALLDQARHPPAGPAWRCPHCGEEHEPQFAQCWRCGKDRDAIA</sequence>
<evidence type="ECO:0000313" key="7">
    <source>
        <dbReference type="EMBL" id="CUV47701.1"/>
    </source>
</evidence>
<evidence type="ECO:0000313" key="4">
    <source>
        <dbReference type="EMBL" id="CUV30546.1"/>
    </source>
</evidence>
<gene>
    <name evidence="10" type="ORF">E7Z57_02045</name>
    <name evidence="11" type="ORF">LH706_13135</name>
    <name evidence="2" type="ORF">PSS4_v1_390072</name>
    <name evidence="9" type="ORF">RD1301_v1_1400016</name>
    <name evidence="1" type="ORF">RSP824_12030</name>
    <name evidence="3" type="ORF">RUN1744_v1_410016</name>
    <name evidence="4" type="ORF">RUN1985_v1_660044</name>
    <name evidence="8" type="ORF">RUN215_v1_790046</name>
    <name evidence="5" type="ORF">TD1301_v1_290016</name>
    <name evidence="6" type="ORF">TF3108_v1_160045</name>
    <name evidence="7" type="ORF">TO10_v1_1060072</name>
</gene>
<reference evidence="6" key="1">
    <citation type="submission" date="2015-10" db="EMBL/GenBank/DDBJ databases">
        <authorList>
            <person name="Gilbert D.G."/>
        </authorList>
    </citation>
    <scope>NUCLEOTIDE SEQUENCE</scope>
    <source>
        <strain evidence="6">Phyl III-seqv23</strain>
    </source>
</reference>
<reference evidence="12" key="3">
    <citation type="submission" date="2018-01" db="EMBL/GenBank/DDBJ databases">
        <title>Raltonia solanacearum P824 infects blueberry.</title>
        <authorList>
            <person name="Bocsanczy A.M."/>
            <person name="Norman D.J."/>
        </authorList>
    </citation>
    <scope>NUCLEOTIDE SEQUENCE [LARGE SCALE GENOMIC DNA]</scope>
    <source>
        <strain evidence="12">P824</strain>
    </source>
</reference>
<evidence type="ECO:0000313" key="9">
    <source>
        <dbReference type="EMBL" id="CUV61291.1"/>
    </source>
</evidence>
<dbReference type="Proteomes" id="UP000310553">
    <property type="component" value="Chromosome"/>
</dbReference>
<dbReference type="PATRIC" id="fig|305.107.peg.3858"/>
<evidence type="ECO:0000313" key="10">
    <source>
        <dbReference type="EMBL" id="QCX47981.1"/>
    </source>
</evidence>
<reference evidence="10 13" key="4">
    <citation type="submission" date="2019-04" db="EMBL/GenBank/DDBJ databases">
        <title>Complete Genome of UW386 and Higher Quality Genome of UW700.</title>
        <authorList>
            <person name="Jacobs J."/>
            <person name="Perez A."/>
            <person name="Steidl O."/>
            <person name="Allen C."/>
        </authorList>
    </citation>
    <scope>NUCLEOTIDE SEQUENCE [LARGE SCALE GENOMIC DNA]</scope>
    <source>
        <strain evidence="10 13">UW386</strain>
    </source>
</reference>
<dbReference type="EMBL" id="LN899821">
    <property type="protein sequence ID" value="CUV17876.1"/>
    <property type="molecule type" value="Genomic_DNA"/>
</dbReference>
<dbReference type="Proteomes" id="UP000262427">
    <property type="component" value="Chromosome CM"/>
</dbReference>
<dbReference type="EMBL" id="LN899825">
    <property type="protein sequence ID" value="CUV33094.1"/>
    <property type="molecule type" value="Genomic_DNA"/>
</dbReference>
<evidence type="ECO:0000313" key="2">
    <source>
        <dbReference type="EMBL" id="CUV17876.1"/>
    </source>
</evidence>
<dbReference type="EMBL" id="LN899822">
    <property type="protein sequence ID" value="CUV61291.1"/>
    <property type="molecule type" value="Genomic_DNA"/>
</dbReference>
<evidence type="ECO:0000313" key="3">
    <source>
        <dbReference type="EMBL" id="CUV23548.1"/>
    </source>
</evidence>
<accession>A0A0K1ZLZ2</accession>
<dbReference type="EMBL" id="LN899824">
    <property type="protein sequence ID" value="CUV30546.1"/>
    <property type="molecule type" value="Genomic_DNA"/>
</dbReference>
<evidence type="ECO:0000313" key="1">
    <source>
        <dbReference type="EMBL" id="AYA47157.1"/>
    </source>
</evidence>
<evidence type="ECO:0000313" key="8">
    <source>
        <dbReference type="EMBL" id="CUV56426.1"/>
    </source>
</evidence>
<evidence type="ECO:0000313" key="11">
    <source>
        <dbReference type="EMBL" id="UZF13973.1"/>
    </source>
</evidence>
<evidence type="ECO:0000313" key="13">
    <source>
        <dbReference type="Proteomes" id="UP000310553"/>
    </source>
</evidence>
<dbReference type="AlphaFoldDB" id="A0A0K1ZLZ2"/>
<dbReference type="EMBL" id="LN899826">
    <property type="protein sequence ID" value="CUV38699.1"/>
    <property type="molecule type" value="Genomic_DNA"/>
</dbReference>
<name>A0A0K1ZLZ2_RALSL</name>
<dbReference type="EMBL" id="LN899820">
    <property type="protein sequence ID" value="CUV56426.1"/>
    <property type="molecule type" value="Genomic_DNA"/>
</dbReference>
<reference evidence="11" key="5">
    <citation type="submission" date="2021-10" db="EMBL/GenBank/DDBJ databases">
        <title>Complete genome sequences of five Ralstonia solancearum strains isolated from sunflower.</title>
        <authorList>
            <person name="She X."/>
            <person name="He Z."/>
        </authorList>
    </citation>
    <scope>NUCLEOTIDE SEQUENCE</scope>
    <source>
        <strain evidence="11">RS638</strain>
    </source>
</reference>
<evidence type="ECO:0000313" key="12">
    <source>
        <dbReference type="Proteomes" id="UP000262427"/>
    </source>
</evidence>
<proteinExistence type="predicted"/>
<dbReference type="EMBL" id="CP025741">
    <property type="protein sequence ID" value="AYA47157.1"/>
    <property type="molecule type" value="Genomic_DNA"/>
</dbReference>
<reference evidence="1" key="2">
    <citation type="submission" date="2018-01" db="EMBL/GenBank/DDBJ databases">
        <title>Ralstonia pseudosolanacearum P824 infects blueberry.</title>
        <authorList>
            <person name="Bocsanczy A.M."/>
            <person name="Norman D.J."/>
        </authorList>
    </citation>
    <scope>NUCLEOTIDE SEQUENCE</scope>
    <source>
        <strain evidence="1">P824</strain>
    </source>
</reference>
<evidence type="ECO:0000313" key="5">
    <source>
        <dbReference type="EMBL" id="CUV33094.1"/>
    </source>
</evidence>
<evidence type="ECO:0000313" key="6">
    <source>
        <dbReference type="EMBL" id="CUV38699.1"/>
    </source>
</evidence>
<dbReference type="EMBL" id="CP039339">
    <property type="protein sequence ID" value="QCX47981.1"/>
    <property type="molecule type" value="Genomic_DNA"/>
</dbReference>
<dbReference type="EMBL" id="CP085043">
    <property type="protein sequence ID" value="UZF13973.1"/>
    <property type="molecule type" value="Genomic_DNA"/>
</dbReference>
<dbReference type="EMBL" id="LN899827">
    <property type="protein sequence ID" value="CUV47701.1"/>
    <property type="molecule type" value="Genomic_DNA"/>
</dbReference>